<dbReference type="AlphaFoldDB" id="A0A2L2TNZ1"/>
<dbReference type="GeneID" id="37255632"/>
<keyword evidence="4" id="KW-1185">Reference proteome</keyword>
<organism evidence="3 4">
    <name type="scientific">Fusarium venenatum</name>
    <dbReference type="NCBI Taxonomy" id="56646"/>
    <lineage>
        <taxon>Eukaryota</taxon>
        <taxon>Fungi</taxon>
        <taxon>Dikarya</taxon>
        <taxon>Ascomycota</taxon>
        <taxon>Pezizomycotina</taxon>
        <taxon>Sordariomycetes</taxon>
        <taxon>Hypocreomycetidae</taxon>
        <taxon>Hypocreales</taxon>
        <taxon>Nectriaceae</taxon>
        <taxon>Fusarium</taxon>
    </lineage>
</organism>
<dbReference type="RefSeq" id="XP_025591196.1">
    <property type="nucleotide sequence ID" value="XM_025732251.2"/>
</dbReference>
<feature type="region of interest" description="Disordered" evidence="1">
    <location>
        <begin position="81"/>
        <end position="101"/>
    </location>
</feature>
<feature type="domain" description="Clr5" evidence="2">
    <location>
        <begin position="102"/>
        <end position="154"/>
    </location>
</feature>
<name>A0A2L2TNZ1_9HYPO</name>
<dbReference type="Pfam" id="PF14420">
    <property type="entry name" value="Clr5"/>
    <property type="match status" value="1"/>
</dbReference>
<dbReference type="KEGG" id="fvn:FVRRES_03993"/>
<dbReference type="InterPro" id="IPR025676">
    <property type="entry name" value="Clr5_dom"/>
</dbReference>
<evidence type="ECO:0000256" key="1">
    <source>
        <dbReference type="SAM" id="MobiDB-lite"/>
    </source>
</evidence>
<dbReference type="EMBL" id="LN649229">
    <property type="protein sequence ID" value="CEI67481.1"/>
    <property type="molecule type" value="Genomic_DNA"/>
</dbReference>
<dbReference type="InterPro" id="IPR011990">
    <property type="entry name" value="TPR-like_helical_dom_sf"/>
</dbReference>
<dbReference type="Proteomes" id="UP000245910">
    <property type="component" value="Chromosome I"/>
</dbReference>
<accession>A0A2L2TNZ1</accession>
<dbReference type="PANTHER" id="PTHR38788:SF3">
    <property type="entry name" value="CLR5 DOMAIN-CONTAINING PROTEIN"/>
    <property type="match status" value="1"/>
</dbReference>
<dbReference type="SUPFAM" id="SSF48452">
    <property type="entry name" value="TPR-like"/>
    <property type="match status" value="1"/>
</dbReference>
<reference evidence="4" key="1">
    <citation type="submission" date="2014-10" db="EMBL/GenBank/DDBJ databases">
        <authorList>
            <person name="King R."/>
        </authorList>
    </citation>
    <scope>NUCLEOTIDE SEQUENCE [LARGE SCALE GENOMIC DNA]</scope>
    <source>
        <strain evidence="4">A3/5</strain>
    </source>
</reference>
<dbReference type="PANTHER" id="PTHR38788">
    <property type="entry name" value="CLR5 DOMAIN-CONTAINING PROTEIN"/>
    <property type="match status" value="1"/>
</dbReference>
<dbReference type="OrthoDB" id="5986190at2759"/>
<proteinExistence type="predicted"/>
<dbReference type="Gene3D" id="1.25.40.10">
    <property type="entry name" value="Tetratricopeptide repeat domain"/>
    <property type="match status" value="1"/>
</dbReference>
<dbReference type="STRING" id="56646.A0A2L2TNZ1"/>
<evidence type="ECO:0000313" key="3">
    <source>
        <dbReference type="EMBL" id="CEI67481.1"/>
    </source>
</evidence>
<evidence type="ECO:0000313" key="4">
    <source>
        <dbReference type="Proteomes" id="UP000245910"/>
    </source>
</evidence>
<evidence type="ECO:0000259" key="2">
    <source>
        <dbReference type="Pfam" id="PF14420"/>
    </source>
</evidence>
<protein>
    <recommendedName>
        <fullName evidence="2">Clr5 domain-containing protein</fullName>
    </recommendedName>
</protein>
<sequence length="434" mass="49117">MNFQPILPNVSGRFSPINQQLQTFTYEPDGTFHHINGPGLHNPVPTQLASDQPRAFHLPNPSQRPLISAPQDIASLRDAELTETHMGPQPKRRKKKAPTLRANDWEPYKALILELHDGQKLPLPKVITMIEKECGFTATPRQYQSRISQWGKDKNIKPREMAAIVRKRQQRKINETEKREQIYTVRGRNVEPHKIDRWMARNNVSQTSPYAPSPTASTPSAVGCQTISERGSVVSSPAYSISSLNFSPRGITSIVSSPVAPSPMLSGWEISHPQDTTFTGQSPAPANQLLATHSSTSHTTISNVISDEQLPRRYRQDDEERIREELSLAEDSLGIDHSQTLELRIDLGYVLKSQGRYKSAEETARRAIEDCRRRESNHFILIDATELLIYILHKQGSLQQAHKLAESLIESKKAIFGEKTLSVIRAWRIYHFYT</sequence>